<dbReference type="STRING" id="1280954.HPO_18355"/>
<dbReference type="AlphaFoldDB" id="A0A062V9J1"/>
<accession>A0A062V9J1</accession>
<keyword evidence="1" id="KW-0812">Transmembrane</keyword>
<dbReference type="RefSeq" id="WP_035602255.1">
    <property type="nucleotide sequence ID" value="NZ_ARYM01000034.1"/>
</dbReference>
<keyword evidence="1" id="KW-0472">Membrane</keyword>
<keyword evidence="1" id="KW-1133">Transmembrane helix</keyword>
<dbReference type="eggNOG" id="ENOG503193M">
    <property type="taxonomic scope" value="Bacteria"/>
</dbReference>
<gene>
    <name evidence="2" type="ORF">HPO_18355</name>
</gene>
<dbReference type="PATRIC" id="fig|1280954.3.peg.3697"/>
<proteinExistence type="predicted"/>
<sequence>MALFYKLVGVLLILLGLPLFWTPVPVGAVLILGGVALLVANSTTARSWLHRRRARHPRLDRWMEKSEKYMPPAFARILHRTGAHDR</sequence>
<protein>
    <submittedName>
        <fullName evidence="2">Sugar fermentation stimulation protein</fullName>
    </submittedName>
</protein>
<organism evidence="2 3">
    <name type="scientific">Hyphomonas polymorpha PS728</name>
    <dbReference type="NCBI Taxonomy" id="1280954"/>
    <lineage>
        <taxon>Bacteria</taxon>
        <taxon>Pseudomonadati</taxon>
        <taxon>Pseudomonadota</taxon>
        <taxon>Alphaproteobacteria</taxon>
        <taxon>Hyphomonadales</taxon>
        <taxon>Hyphomonadaceae</taxon>
        <taxon>Hyphomonas</taxon>
    </lineage>
</organism>
<feature type="transmembrane region" description="Helical" evidence="1">
    <location>
        <begin position="30"/>
        <end position="49"/>
    </location>
</feature>
<dbReference type="EMBL" id="ARYM01000034">
    <property type="protein sequence ID" value="KCZ96768.1"/>
    <property type="molecule type" value="Genomic_DNA"/>
</dbReference>
<evidence type="ECO:0000313" key="3">
    <source>
        <dbReference type="Proteomes" id="UP000027100"/>
    </source>
</evidence>
<evidence type="ECO:0000313" key="2">
    <source>
        <dbReference type="EMBL" id="KCZ96768.1"/>
    </source>
</evidence>
<comment type="caution">
    <text evidence="2">The sequence shown here is derived from an EMBL/GenBank/DDBJ whole genome shotgun (WGS) entry which is preliminary data.</text>
</comment>
<evidence type="ECO:0000256" key="1">
    <source>
        <dbReference type="SAM" id="Phobius"/>
    </source>
</evidence>
<name>A0A062V9J1_9PROT</name>
<keyword evidence="3" id="KW-1185">Reference proteome</keyword>
<feature type="transmembrane region" description="Helical" evidence="1">
    <location>
        <begin position="7"/>
        <end position="24"/>
    </location>
</feature>
<dbReference type="Proteomes" id="UP000027100">
    <property type="component" value="Unassembled WGS sequence"/>
</dbReference>
<reference evidence="2 3" key="1">
    <citation type="journal article" date="2014" name="Antonie Van Leeuwenhoek">
        <title>Hyphomonas beringensis sp. nov. and Hyphomonas chukchiensis sp. nov., isolated from surface seawater of the Bering Sea and Chukchi Sea.</title>
        <authorList>
            <person name="Li C."/>
            <person name="Lai Q."/>
            <person name="Li G."/>
            <person name="Dong C."/>
            <person name="Wang J."/>
            <person name="Liao Y."/>
            <person name="Shao Z."/>
        </authorList>
    </citation>
    <scope>NUCLEOTIDE SEQUENCE [LARGE SCALE GENOMIC DNA]</scope>
    <source>
        <strain evidence="2 3">PS728</strain>
    </source>
</reference>